<organism evidence="11 12">
    <name type="scientific">Porites lobata</name>
    <dbReference type="NCBI Taxonomy" id="104759"/>
    <lineage>
        <taxon>Eukaryota</taxon>
        <taxon>Metazoa</taxon>
        <taxon>Cnidaria</taxon>
        <taxon>Anthozoa</taxon>
        <taxon>Hexacorallia</taxon>
        <taxon>Scleractinia</taxon>
        <taxon>Fungiina</taxon>
        <taxon>Poritidae</taxon>
        <taxon>Porites</taxon>
    </lineage>
</organism>
<keyword evidence="6" id="KW-0999">Mitochondrion inner membrane</keyword>
<dbReference type="Gene3D" id="1.50.40.10">
    <property type="entry name" value="Mitochondrial carrier domain"/>
    <property type="match status" value="1"/>
</dbReference>
<proteinExistence type="inferred from homology"/>
<evidence type="ECO:0000313" key="11">
    <source>
        <dbReference type="EMBL" id="CAH3123165.1"/>
    </source>
</evidence>
<dbReference type="Proteomes" id="UP001159405">
    <property type="component" value="Unassembled WGS sequence"/>
</dbReference>
<evidence type="ECO:0000256" key="1">
    <source>
        <dbReference type="ARBA" id="ARBA00004448"/>
    </source>
</evidence>
<evidence type="ECO:0000256" key="9">
    <source>
        <dbReference type="PROSITE-ProRule" id="PRU00282"/>
    </source>
</evidence>
<accession>A0ABN8NUU1</accession>
<name>A0ABN8NUU1_9CNID</name>
<dbReference type="Pfam" id="PF00153">
    <property type="entry name" value="Mito_carr"/>
    <property type="match status" value="3"/>
</dbReference>
<evidence type="ECO:0000256" key="7">
    <source>
        <dbReference type="ARBA" id="ARBA00023128"/>
    </source>
</evidence>
<evidence type="ECO:0008006" key="13">
    <source>
        <dbReference type="Google" id="ProtNLM"/>
    </source>
</evidence>
<gene>
    <name evidence="11" type="ORF">PLOB_00029828</name>
</gene>
<evidence type="ECO:0000256" key="5">
    <source>
        <dbReference type="ARBA" id="ARBA00022737"/>
    </source>
</evidence>
<dbReference type="EMBL" id="CALNXK010000038">
    <property type="protein sequence ID" value="CAH3123165.1"/>
    <property type="molecule type" value="Genomic_DNA"/>
</dbReference>
<evidence type="ECO:0000256" key="8">
    <source>
        <dbReference type="ARBA" id="ARBA00023136"/>
    </source>
</evidence>
<dbReference type="PROSITE" id="PS50920">
    <property type="entry name" value="SOLCAR"/>
    <property type="match status" value="3"/>
</dbReference>
<evidence type="ECO:0000256" key="3">
    <source>
        <dbReference type="ARBA" id="ARBA00022448"/>
    </source>
</evidence>
<dbReference type="InterPro" id="IPR002067">
    <property type="entry name" value="MCP"/>
</dbReference>
<dbReference type="PANTHER" id="PTHR24089">
    <property type="entry name" value="SOLUTE CARRIER FAMILY 25"/>
    <property type="match status" value="1"/>
</dbReference>
<dbReference type="InterPro" id="IPR023395">
    <property type="entry name" value="MCP_dom_sf"/>
</dbReference>
<reference evidence="11 12" key="1">
    <citation type="submission" date="2022-05" db="EMBL/GenBank/DDBJ databases">
        <authorList>
            <consortium name="Genoscope - CEA"/>
            <person name="William W."/>
        </authorList>
    </citation>
    <scope>NUCLEOTIDE SEQUENCE [LARGE SCALE GENOMIC DNA]</scope>
</reference>
<evidence type="ECO:0000256" key="2">
    <source>
        <dbReference type="ARBA" id="ARBA00006375"/>
    </source>
</evidence>
<evidence type="ECO:0000313" key="12">
    <source>
        <dbReference type="Proteomes" id="UP001159405"/>
    </source>
</evidence>
<keyword evidence="3 10" id="KW-0813">Transport</keyword>
<keyword evidence="4 9" id="KW-0812">Transmembrane</keyword>
<evidence type="ECO:0000256" key="6">
    <source>
        <dbReference type="ARBA" id="ARBA00022792"/>
    </source>
</evidence>
<evidence type="ECO:0000256" key="4">
    <source>
        <dbReference type="ARBA" id="ARBA00022692"/>
    </source>
</evidence>
<sequence length="354" mass="38816">MVLKDSAQVADKEIHQSTVTVQKLGEDRALSVEPAKKAVFPGSKQVKHVIAGGVAGAVSRTCVSPLERVKILLQIQVNNRKFSGVGATLIKIGRDEGIKGYFKGNGTNVLRIIPYSAVQFAAYEEFKKLLRVSEDLQSQTPLRRLVAGGLAGTTSVIVTYPLDLVRTRLAAQGEGLEKRYRNILHAFQTILKDEGGLLSGCLYKGLPPTIMGIAPYIGLNFAVYETLKDFVLSHFIAHAREAELKRMDKDKELPVTVRLMCGGLAGAISQTVTYPLDVVRRRMQMKGISGDLFAYTSTGNAFTVIVKLEGFQGLYKGMWPNLLKVAPLVGIQFVTYEITKALLYGEGLQLPFRK</sequence>
<feature type="repeat" description="Solcar" evidence="9">
    <location>
        <begin position="43"/>
        <end position="129"/>
    </location>
</feature>
<keyword evidence="12" id="KW-1185">Reference proteome</keyword>
<feature type="repeat" description="Solcar" evidence="9">
    <location>
        <begin position="139"/>
        <end position="230"/>
    </location>
</feature>
<keyword evidence="8 9" id="KW-0472">Membrane</keyword>
<dbReference type="SUPFAM" id="SSF103506">
    <property type="entry name" value="Mitochondrial carrier"/>
    <property type="match status" value="1"/>
</dbReference>
<feature type="repeat" description="Solcar" evidence="9">
    <location>
        <begin position="253"/>
        <end position="342"/>
    </location>
</feature>
<comment type="similarity">
    <text evidence="2 10">Belongs to the mitochondrial carrier (TC 2.A.29) family.</text>
</comment>
<dbReference type="PRINTS" id="PR00926">
    <property type="entry name" value="MITOCARRIER"/>
</dbReference>
<comment type="subcellular location">
    <subcellularLocation>
        <location evidence="1">Mitochondrion inner membrane</location>
        <topology evidence="1">Multi-pass membrane protein</topology>
    </subcellularLocation>
</comment>
<dbReference type="PRINTS" id="PR00928">
    <property type="entry name" value="GRAVESDC"/>
</dbReference>
<dbReference type="InterPro" id="IPR002167">
    <property type="entry name" value="GDC-like"/>
</dbReference>
<keyword evidence="7" id="KW-0496">Mitochondrion</keyword>
<dbReference type="InterPro" id="IPR018108">
    <property type="entry name" value="MCP_transmembrane"/>
</dbReference>
<keyword evidence="5" id="KW-0677">Repeat</keyword>
<protein>
    <recommendedName>
        <fullName evidence="13">Mitochondrial carrier protein</fullName>
    </recommendedName>
</protein>
<comment type="caution">
    <text evidence="11">The sequence shown here is derived from an EMBL/GenBank/DDBJ whole genome shotgun (WGS) entry which is preliminary data.</text>
</comment>
<evidence type="ECO:0000256" key="10">
    <source>
        <dbReference type="RuleBase" id="RU000488"/>
    </source>
</evidence>